<proteinExistence type="inferred from homology"/>
<gene>
    <name evidence="4" type="ORF">ADEAN_000456300</name>
</gene>
<comment type="similarity">
    <text evidence="1">Belongs to the dpy-30 family.</text>
</comment>
<protein>
    <submittedName>
        <fullName evidence="4">Dpy-30 motif containing protein, putative</fullName>
    </submittedName>
</protein>
<keyword evidence="5" id="KW-1185">Reference proteome</keyword>
<dbReference type="InterPro" id="IPR049630">
    <property type="entry name" value="DYDC-like_DD"/>
</dbReference>
<accession>S9W3S1</accession>
<dbReference type="EMBL" id="LR877152">
    <property type="protein sequence ID" value="CAD2217085.1"/>
    <property type="molecule type" value="Genomic_DNA"/>
</dbReference>
<feature type="compositionally biased region" description="Basic and acidic residues" evidence="3">
    <location>
        <begin position="119"/>
        <end position="130"/>
    </location>
</feature>
<keyword evidence="2" id="KW-0175">Coiled coil</keyword>
<dbReference type="PANTHER" id="PTHR23356">
    <property type="entry name" value="DPY30-RELATED"/>
    <property type="match status" value="1"/>
</dbReference>
<evidence type="ECO:0000256" key="3">
    <source>
        <dbReference type="SAM" id="MobiDB-lite"/>
    </source>
</evidence>
<evidence type="ECO:0000256" key="1">
    <source>
        <dbReference type="ARBA" id="ARBA00010849"/>
    </source>
</evidence>
<dbReference type="AlphaFoldDB" id="S9W3S1"/>
<dbReference type="GO" id="GO:0048188">
    <property type="term" value="C:Set1C/COMPASS complex"/>
    <property type="evidence" value="ECO:0007669"/>
    <property type="project" value="InterPro"/>
</dbReference>
<dbReference type="VEuPathDB" id="TriTrypDB:ADEAN_000456300"/>
<dbReference type="Gene3D" id="1.20.890.10">
    <property type="entry name" value="cAMP-dependent protein kinase regulatory subunit, dimerization-anchoring domain"/>
    <property type="match status" value="1"/>
</dbReference>
<dbReference type="PANTHER" id="PTHR23356:SF19">
    <property type="match status" value="1"/>
</dbReference>
<feature type="coiled-coil region" evidence="2">
    <location>
        <begin position="371"/>
        <end position="405"/>
    </location>
</feature>
<dbReference type="OrthoDB" id="432281at2759"/>
<dbReference type="InterPro" id="IPR037856">
    <property type="entry name" value="Sdc1/DPY30"/>
</dbReference>
<feature type="region of interest" description="Disordered" evidence="3">
    <location>
        <begin position="119"/>
        <end position="146"/>
    </location>
</feature>
<evidence type="ECO:0000313" key="4">
    <source>
        <dbReference type="EMBL" id="CAD2217085.1"/>
    </source>
</evidence>
<organism evidence="4 5">
    <name type="scientific">Angomonas deanei</name>
    <dbReference type="NCBI Taxonomy" id="59799"/>
    <lineage>
        <taxon>Eukaryota</taxon>
        <taxon>Discoba</taxon>
        <taxon>Euglenozoa</taxon>
        <taxon>Kinetoplastea</taxon>
        <taxon>Metakinetoplastina</taxon>
        <taxon>Trypanosomatida</taxon>
        <taxon>Trypanosomatidae</taxon>
        <taxon>Strigomonadinae</taxon>
        <taxon>Angomonas</taxon>
    </lineage>
</organism>
<reference evidence="4 5" key="1">
    <citation type="submission" date="2020-08" db="EMBL/GenBank/DDBJ databases">
        <authorList>
            <person name="Newling K."/>
            <person name="Davey J."/>
            <person name="Forrester S."/>
        </authorList>
    </citation>
    <scope>NUCLEOTIDE SEQUENCE [LARGE SCALE GENOMIC DNA]</scope>
    <source>
        <strain evidence="5">Crithidia deanei Carvalho (ATCC PRA-265)</strain>
    </source>
</reference>
<dbReference type="Pfam" id="PF05186">
    <property type="entry name" value="Dpy-30"/>
    <property type="match status" value="1"/>
</dbReference>
<evidence type="ECO:0000256" key="2">
    <source>
        <dbReference type="SAM" id="Coils"/>
    </source>
</evidence>
<dbReference type="CDD" id="cd22966">
    <property type="entry name" value="DD_DYDC-like"/>
    <property type="match status" value="1"/>
</dbReference>
<name>S9W3S1_9TRYP</name>
<dbReference type="InterPro" id="IPR007858">
    <property type="entry name" value="Dpy-30_motif"/>
</dbReference>
<evidence type="ECO:0000313" key="5">
    <source>
        <dbReference type="Proteomes" id="UP000515908"/>
    </source>
</evidence>
<feature type="region of interest" description="Disordered" evidence="3">
    <location>
        <begin position="318"/>
        <end position="338"/>
    </location>
</feature>
<sequence>MESNYLKSTVGPILAKAVAETVVAQPGNPQEYLALYLLHYVQQERRKEEEQRKKAKADTMLRDFSEVQGQKEKAAADLIQRKFRSFRSQIEEKKQREAERLSLYEEATAEAEELLENLPELKSKGEEGENAKGATPGEPSLEERTEALEEARRAFFTEQRFIYSCLNKTLLGELKNELQQKRDIILRGVAESEKIKELEIQKEDDALDVEYDPLAREPNLPAAARQLVEDILTGTNKTKGGAPLKVNIPLVLFRTLRCVCYLLFNSTPKQTDTPEKVFQLLKPTQLATLLKAFNPVGTYYRNIPLKLETEISKYNSEFAAEEGEKEKEEPEGEPVPQPKTRQIKRVVRLMRFLFSNREYYCDLLPSSFLDEEALESDESELSDKLREEQKEAEATKEFLTELRQSISNEIKDKGTITLYALVKFVDAAARYRTARDAWVDAIRNGNDPNAANYEVPDDFEAPEDEAEDEQNEEVLLDEDGNPDYAQIQLLLHKTGEDSEERTVKVWESRDGRRRKELVEYAVGYSKKLQENDDEDDEDAE</sequence>
<dbReference type="Proteomes" id="UP000515908">
    <property type="component" value="Chromosome 08"/>
</dbReference>